<dbReference type="SMART" id="SM00487">
    <property type="entry name" value="DEXDc"/>
    <property type="match status" value="1"/>
</dbReference>
<keyword evidence="10" id="KW-0067">ATP-binding</keyword>
<keyword evidence="6" id="KW-0227">DNA damage</keyword>
<dbReference type="GO" id="GO:0009378">
    <property type="term" value="F:four-way junction helicase activity"/>
    <property type="evidence" value="ECO:0007669"/>
    <property type="project" value="TreeGrafter"/>
</dbReference>
<dbReference type="FunFam" id="3.40.50.300:FF:000296">
    <property type="entry name" value="ATP-dependent DNA helicase RecQ"/>
    <property type="match status" value="1"/>
</dbReference>
<evidence type="ECO:0000256" key="16">
    <source>
        <dbReference type="NCBIfam" id="TIGR01389"/>
    </source>
</evidence>
<evidence type="ECO:0000256" key="14">
    <source>
        <dbReference type="ARBA" id="ARBA00023235"/>
    </source>
</evidence>
<dbReference type="GO" id="GO:0003677">
    <property type="term" value="F:DNA binding"/>
    <property type="evidence" value="ECO:0007669"/>
    <property type="project" value="UniProtKB-KW"/>
</dbReference>
<dbReference type="GO" id="GO:0006260">
    <property type="term" value="P:DNA replication"/>
    <property type="evidence" value="ECO:0007669"/>
    <property type="project" value="InterPro"/>
</dbReference>
<keyword evidence="13" id="KW-0234">DNA repair</keyword>
<name>A0A5C5W034_9BACT</name>
<dbReference type="GO" id="GO:0046872">
    <property type="term" value="F:metal ion binding"/>
    <property type="evidence" value="ECO:0007669"/>
    <property type="project" value="UniProtKB-KW"/>
</dbReference>
<keyword evidence="4" id="KW-0479">Metal-binding</keyword>
<dbReference type="SUPFAM" id="SSF47819">
    <property type="entry name" value="HRDC-like"/>
    <property type="match status" value="1"/>
</dbReference>
<dbReference type="InterPro" id="IPR006293">
    <property type="entry name" value="DNA_helicase_ATP-dep_RecQ_bac"/>
</dbReference>
<dbReference type="Pfam" id="PF09382">
    <property type="entry name" value="RQC"/>
    <property type="match status" value="1"/>
</dbReference>
<dbReference type="Pfam" id="PF14493">
    <property type="entry name" value="HTH_40"/>
    <property type="match status" value="1"/>
</dbReference>
<dbReference type="SMART" id="SM00341">
    <property type="entry name" value="HRDC"/>
    <property type="match status" value="1"/>
</dbReference>
<dbReference type="InterPro" id="IPR001650">
    <property type="entry name" value="Helicase_C-like"/>
</dbReference>
<reference evidence="20 21" key="1">
    <citation type="submission" date="2019-02" db="EMBL/GenBank/DDBJ databases">
        <title>Deep-cultivation of Planctomycetes and their phenomic and genomic characterization uncovers novel biology.</title>
        <authorList>
            <person name="Wiegand S."/>
            <person name="Jogler M."/>
            <person name="Boedeker C."/>
            <person name="Pinto D."/>
            <person name="Vollmers J."/>
            <person name="Rivas-Marin E."/>
            <person name="Kohn T."/>
            <person name="Peeters S.H."/>
            <person name="Heuer A."/>
            <person name="Rast P."/>
            <person name="Oberbeckmann S."/>
            <person name="Bunk B."/>
            <person name="Jeske O."/>
            <person name="Meyerdierks A."/>
            <person name="Storesund J.E."/>
            <person name="Kallscheuer N."/>
            <person name="Luecker S."/>
            <person name="Lage O.M."/>
            <person name="Pohl T."/>
            <person name="Merkel B.J."/>
            <person name="Hornburger P."/>
            <person name="Mueller R.-W."/>
            <person name="Bruemmer F."/>
            <person name="Labrenz M."/>
            <person name="Spormann A.M."/>
            <person name="Op Den Camp H."/>
            <person name="Overmann J."/>
            <person name="Amann R."/>
            <person name="Jetten M.S.M."/>
            <person name="Mascher T."/>
            <person name="Medema M.H."/>
            <person name="Devos D.P."/>
            <person name="Kaster A.-K."/>
            <person name="Ovreas L."/>
            <person name="Rohde M."/>
            <person name="Galperin M.Y."/>
            <person name="Jogler C."/>
        </authorList>
    </citation>
    <scope>NUCLEOTIDE SEQUENCE [LARGE SCALE GENOMIC DNA]</scope>
    <source>
        <strain evidence="20 21">Pla111</strain>
    </source>
</reference>
<dbReference type="Pfam" id="PF16124">
    <property type="entry name" value="RecQ_Zn_bind"/>
    <property type="match status" value="1"/>
</dbReference>
<dbReference type="InterPro" id="IPR011545">
    <property type="entry name" value="DEAD/DEAH_box_helicase_dom"/>
</dbReference>
<dbReference type="SMART" id="SM00956">
    <property type="entry name" value="RQC"/>
    <property type="match status" value="1"/>
</dbReference>
<dbReference type="Pfam" id="PF00271">
    <property type="entry name" value="Helicase_C"/>
    <property type="match status" value="1"/>
</dbReference>
<evidence type="ECO:0000256" key="11">
    <source>
        <dbReference type="ARBA" id="ARBA00023125"/>
    </source>
</evidence>
<proteinExistence type="inferred from homology"/>
<dbReference type="InterPro" id="IPR036388">
    <property type="entry name" value="WH-like_DNA-bd_sf"/>
</dbReference>
<keyword evidence="11" id="KW-0238">DNA-binding</keyword>
<dbReference type="Proteomes" id="UP000318995">
    <property type="component" value="Unassembled WGS sequence"/>
</dbReference>
<evidence type="ECO:0000256" key="13">
    <source>
        <dbReference type="ARBA" id="ARBA00023204"/>
    </source>
</evidence>
<evidence type="ECO:0000256" key="1">
    <source>
        <dbReference type="ARBA" id="ARBA00001946"/>
    </source>
</evidence>
<gene>
    <name evidence="20" type="primary">recQ</name>
    <name evidence="20" type="ORF">Pla111_23600</name>
</gene>
<dbReference type="Gene3D" id="3.40.50.300">
    <property type="entry name" value="P-loop containing nucleotide triphosphate hydrolases"/>
    <property type="match status" value="2"/>
</dbReference>
<keyword evidence="21" id="KW-1185">Reference proteome</keyword>
<dbReference type="FunFam" id="3.40.50.300:FF:000156">
    <property type="entry name" value="ATP-dependent DNA helicase recQ"/>
    <property type="match status" value="1"/>
</dbReference>
<accession>A0A5C5W034</accession>
<dbReference type="PROSITE" id="PS51192">
    <property type="entry name" value="HELICASE_ATP_BIND_1"/>
    <property type="match status" value="1"/>
</dbReference>
<dbReference type="Pfam" id="PF00270">
    <property type="entry name" value="DEAD"/>
    <property type="match status" value="1"/>
</dbReference>
<dbReference type="InterPro" id="IPR002121">
    <property type="entry name" value="HRDC_dom"/>
</dbReference>
<dbReference type="PROSITE" id="PS50967">
    <property type="entry name" value="HRDC"/>
    <property type="match status" value="1"/>
</dbReference>
<dbReference type="InterPro" id="IPR032284">
    <property type="entry name" value="RecQ_Zn-bd"/>
</dbReference>
<evidence type="ECO:0000256" key="3">
    <source>
        <dbReference type="ARBA" id="ARBA00005446"/>
    </source>
</evidence>
<evidence type="ECO:0000256" key="9">
    <source>
        <dbReference type="ARBA" id="ARBA00022833"/>
    </source>
</evidence>
<evidence type="ECO:0000259" key="17">
    <source>
        <dbReference type="PROSITE" id="PS50967"/>
    </source>
</evidence>
<keyword evidence="14" id="KW-0413">Isomerase</keyword>
<dbReference type="CDD" id="cd18794">
    <property type="entry name" value="SF2_C_RecQ"/>
    <property type="match status" value="1"/>
</dbReference>
<feature type="domain" description="Helicase C-terminal" evidence="19">
    <location>
        <begin position="226"/>
        <end position="376"/>
    </location>
</feature>
<dbReference type="GO" id="GO:0005737">
    <property type="term" value="C:cytoplasm"/>
    <property type="evidence" value="ECO:0007669"/>
    <property type="project" value="TreeGrafter"/>
</dbReference>
<feature type="domain" description="Helicase ATP-binding" evidence="18">
    <location>
        <begin position="34"/>
        <end position="202"/>
    </location>
</feature>
<evidence type="ECO:0000256" key="10">
    <source>
        <dbReference type="ARBA" id="ARBA00022840"/>
    </source>
</evidence>
<evidence type="ECO:0000256" key="15">
    <source>
        <dbReference type="ARBA" id="ARBA00034617"/>
    </source>
</evidence>
<dbReference type="SUPFAM" id="SSF46785">
    <property type="entry name" value="Winged helix' DNA-binding domain"/>
    <property type="match status" value="1"/>
</dbReference>
<evidence type="ECO:0000256" key="4">
    <source>
        <dbReference type="ARBA" id="ARBA00022723"/>
    </source>
</evidence>
<evidence type="ECO:0000313" key="21">
    <source>
        <dbReference type="Proteomes" id="UP000318995"/>
    </source>
</evidence>
<keyword evidence="9" id="KW-0862">Zinc</keyword>
<evidence type="ECO:0000256" key="12">
    <source>
        <dbReference type="ARBA" id="ARBA00023172"/>
    </source>
</evidence>
<feature type="domain" description="HRDC" evidence="17">
    <location>
        <begin position="540"/>
        <end position="620"/>
    </location>
</feature>
<dbReference type="GO" id="GO:0016787">
    <property type="term" value="F:hydrolase activity"/>
    <property type="evidence" value="ECO:0007669"/>
    <property type="project" value="UniProtKB-KW"/>
</dbReference>
<dbReference type="GO" id="GO:0006310">
    <property type="term" value="P:DNA recombination"/>
    <property type="evidence" value="ECO:0007669"/>
    <property type="project" value="UniProtKB-UniRule"/>
</dbReference>
<keyword evidence="12" id="KW-0233">DNA recombination</keyword>
<protein>
    <recommendedName>
        <fullName evidence="16">DNA helicase RecQ</fullName>
        <ecNumber evidence="16">5.6.2.4</ecNumber>
    </recommendedName>
</protein>
<dbReference type="CDD" id="cd17920">
    <property type="entry name" value="DEXHc_RecQ"/>
    <property type="match status" value="1"/>
</dbReference>
<keyword evidence="8 20" id="KW-0347">Helicase</keyword>
<dbReference type="InterPro" id="IPR004589">
    <property type="entry name" value="DNA_helicase_ATP-dep_RecQ"/>
</dbReference>
<dbReference type="Gene3D" id="1.10.150.80">
    <property type="entry name" value="HRDC domain"/>
    <property type="match status" value="1"/>
</dbReference>
<dbReference type="InterPro" id="IPR029491">
    <property type="entry name" value="Helicase_HTH"/>
</dbReference>
<dbReference type="GO" id="GO:0005524">
    <property type="term" value="F:ATP binding"/>
    <property type="evidence" value="ECO:0007669"/>
    <property type="project" value="UniProtKB-KW"/>
</dbReference>
<keyword evidence="7 20" id="KW-0378">Hydrolase</keyword>
<dbReference type="GO" id="GO:0043590">
    <property type="term" value="C:bacterial nucleoid"/>
    <property type="evidence" value="ECO:0007669"/>
    <property type="project" value="TreeGrafter"/>
</dbReference>
<comment type="caution">
    <text evidence="20">The sequence shown here is derived from an EMBL/GenBank/DDBJ whole genome shotgun (WGS) entry which is preliminary data.</text>
</comment>
<sequence>MTNSAITPHEAALLKTMQRYWGYDSFRPLQREAMAAVMDGRDSVVVLPTGGGKSLCFQAPAVAMGGMALVVSPLISLMKDQVDTLRSAGVSAAYLNSTLSTDERREVMEQIRGEQLKLLYVAPERLLLDGTLSMLAQANVSLAAIDEAHCISSWGHDFRPEYRGLARLKEVFPHIGVHAYTATATEAVRDDIARQLGLADAEMLVGSFDRLNLIYRVRSAAGRMGQIQRVIEQHRGESGIVYCISRKEVEKTAAALVGLGVKAKPYHAGLTDEDRKRHQDDFLNDRAEVIVATVAFGMGIDKPDVRFVVHAGMPKSLENYQQEAGRAGRDGLPSDCLLLYSRGDAALWKRIIESSADPGVGDGSADSLDGALRALDGMSGYCGGVSCRHKQLVEHFGQPFSHNNCGACDVCLGELDLVDDALLLAQKIVSCVARLEQRYGADHTTKVLAGSTEERVLQLGHDRLSTYGLLKDQRTGDIRDWVEQLVSQGFLLKAGEYGVLHITESGRQLLKGEAEPKLLRASAAGSDKPAGRNRATESWEGVDRALFEQLRALRSHLATERSVPAYVVFGDTTLRDLARRRPTTLDGFRHAQGVGEKKLRDYGDAFVAAISGYCSTNGVAGDIEVVPTTEAPRRPSRPRKSGANASAMAAFSLFREGLAITEVARQMGRAPSTVTGYLSEYLKHESVTDPTPWVDRTTATAVEEAIESVGLRALKPLHEHLGGTVDYDAIRIVATCLANRERV</sequence>
<dbReference type="GO" id="GO:0009432">
    <property type="term" value="P:SOS response"/>
    <property type="evidence" value="ECO:0007669"/>
    <property type="project" value="UniProtKB-UniRule"/>
</dbReference>
<dbReference type="GO" id="GO:0030894">
    <property type="term" value="C:replisome"/>
    <property type="evidence" value="ECO:0007669"/>
    <property type="project" value="TreeGrafter"/>
</dbReference>
<dbReference type="Pfam" id="PF00570">
    <property type="entry name" value="HRDC"/>
    <property type="match status" value="1"/>
</dbReference>
<dbReference type="AlphaFoldDB" id="A0A5C5W034"/>
<dbReference type="InterPro" id="IPR010997">
    <property type="entry name" value="HRDC-like_sf"/>
</dbReference>
<dbReference type="GO" id="GO:0006281">
    <property type="term" value="P:DNA repair"/>
    <property type="evidence" value="ECO:0007669"/>
    <property type="project" value="UniProtKB-KW"/>
</dbReference>
<evidence type="ECO:0000256" key="7">
    <source>
        <dbReference type="ARBA" id="ARBA00022801"/>
    </source>
</evidence>
<evidence type="ECO:0000256" key="6">
    <source>
        <dbReference type="ARBA" id="ARBA00022763"/>
    </source>
</evidence>
<dbReference type="NCBIfam" id="TIGR01389">
    <property type="entry name" value="recQ"/>
    <property type="match status" value="1"/>
</dbReference>
<evidence type="ECO:0000313" key="20">
    <source>
        <dbReference type="EMBL" id="TWT43409.1"/>
    </source>
</evidence>
<dbReference type="SUPFAM" id="SSF52540">
    <property type="entry name" value="P-loop containing nucleoside triphosphate hydrolases"/>
    <property type="match status" value="1"/>
</dbReference>
<evidence type="ECO:0000259" key="18">
    <source>
        <dbReference type="PROSITE" id="PS51192"/>
    </source>
</evidence>
<dbReference type="InterPro" id="IPR036390">
    <property type="entry name" value="WH_DNA-bd_sf"/>
</dbReference>
<dbReference type="PANTHER" id="PTHR13710:SF105">
    <property type="entry name" value="ATP-DEPENDENT DNA HELICASE Q1"/>
    <property type="match status" value="1"/>
</dbReference>
<dbReference type="GO" id="GO:0043138">
    <property type="term" value="F:3'-5' DNA helicase activity"/>
    <property type="evidence" value="ECO:0007669"/>
    <property type="project" value="UniProtKB-EC"/>
</dbReference>
<dbReference type="InterPro" id="IPR018982">
    <property type="entry name" value="RQC_domain"/>
</dbReference>
<dbReference type="InterPro" id="IPR044876">
    <property type="entry name" value="HRDC_dom_sf"/>
</dbReference>
<evidence type="ECO:0000256" key="2">
    <source>
        <dbReference type="ARBA" id="ARBA00001947"/>
    </source>
</evidence>
<dbReference type="PANTHER" id="PTHR13710">
    <property type="entry name" value="DNA HELICASE RECQ FAMILY MEMBER"/>
    <property type="match status" value="1"/>
</dbReference>
<dbReference type="InterPro" id="IPR014001">
    <property type="entry name" value="Helicase_ATP-bd"/>
</dbReference>
<evidence type="ECO:0000259" key="19">
    <source>
        <dbReference type="PROSITE" id="PS51194"/>
    </source>
</evidence>
<comment type="similarity">
    <text evidence="3">Belongs to the helicase family. RecQ subfamily.</text>
</comment>
<organism evidence="20 21">
    <name type="scientific">Botrimarina hoheduenensis</name>
    <dbReference type="NCBI Taxonomy" id="2528000"/>
    <lineage>
        <taxon>Bacteria</taxon>
        <taxon>Pseudomonadati</taxon>
        <taxon>Planctomycetota</taxon>
        <taxon>Planctomycetia</taxon>
        <taxon>Pirellulales</taxon>
        <taxon>Lacipirellulaceae</taxon>
        <taxon>Botrimarina</taxon>
    </lineage>
</organism>
<dbReference type="PROSITE" id="PS51194">
    <property type="entry name" value="HELICASE_CTER"/>
    <property type="match status" value="1"/>
</dbReference>
<keyword evidence="5" id="KW-0547">Nucleotide-binding</keyword>
<dbReference type="RefSeq" id="WP_231930970.1">
    <property type="nucleotide sequence ID" value="NZ_SJPH01000004.1"/>
</dbReference>
<dbReference type="EC" id="5.6.2.4" evidence="16"/>
<dbReference type="EMBL" id="SJPH01000004">
    <property type="protein sequence ID" value="TWT43409.1"/>
    <property type="molecule type" value="Genomic_DNA"/>
</dbReference>
<dbReference type="SMART" id="SM00490">
    <property type="entry name" value="HELICc"/>
    <property type="match status" value="1"/>
</dbReference>
<comment type="cofactor">
    <cofactor evidence="1">
        <name>Mg(2+)</name>
        <dbReference type="ChEBI" id="CHEBI:18420"/>
    </cofactor>
</comment>
<dbReference type="NCBIfam" id="TIGR00614">
    <property type="entry name" value="recQ_fam"/>
    <property type="match status" value="1"/>
</dbReference>
<comment type="cofactor">
    <cofactor evidence="2">
        <name>Zn(2+)</name>
        <dbReference type="ChEBI" id="CHEBI:29105"/>
    </cofactor>
</comment>
<evidence type="ECO:0000256" key="8">
    <source>
        <dbReference type="ARBA" id="ARBA00022806"/>
    </source>
</evidence>
<dbReference type="Gene3D" id="1.10.10.10">
    <property type="entry name" value="Winged helix-like DNA-binding domain superfamily/Winged helix DNA-binding domain"/>
    <property type="match status" value="1"/>
</dbReference>
<evidence type="ECO:0000256" key="5">
    <source>
        <dbReference type="ARBA" id="ARBA00022741"/>
    </source>
</evidence>
<comment type="catalytic activity">
    <reaction evidence="15">
        <text>Couples ATP hydrolysis with the unwinding of duplex DNA by translocating in the 3'-5' direction.</text>
        <dbReference type="EC" id="5.6.2.4"/>
    </reaction>
</comment>
<dbReference type="InterPro" id="IPR027417">
    <property type="entry name" value="P-loop_NTPase"/>
</dbReference>